<evidence type="ECO:0000256" key="2">
    <source>
        <dbReference type="SAM" id="MobiDB-lite"/>
    </source>
</evidence>
<feature type="domain" description="PLAT" evidence="3">
    <location>
        <begin position="110"/>
        <end position="228"/>
    </location>
</feature>
<gene>
    <name evidence="4" type="ORF">TTAC_LOCUS10392</name>
</gene>
<dbReference type="OrthoDB" id="5322100at2759"/>
<evidence type="ECO:0000256" key="1">
    <source>
        <dbReference type="PROSITE-ProRule" id="PRU00152"/>
    </source>
</evidence>
<dbReference type="InterPro" id="IPR052970">
    <property type="entry name" value="Inner_ear_hair_cell_LOXHD"/>
</dbReference>
<dbReference type="AlphaFoldDB" id="A0A0R3XA32"/>
<comment type="caution">
    <text evidence="1">Lacks conserved residue(s) required for the propagation of feature annotation.</text>
</comment>
<evidence type="ECO:0000313" key="5">
    <source>
        <dbReference type="Proteomes" id="UP000274429"/>
    </source>
</evidence>
<dbReference type="EMBL" id="UYWX01021639">
    <property type="protein sequence ID" value="VDM35372.1"/>
    <property type="molecule type" value="Genomic_DNA"/>
</dbReference>
<sequence>MLHQCEVFNSLDLEGWCALEVALETERRGEESWRGSPLYQQLCPLGLGHDNTDSSPTWYVERVEVESTETGEISLFPCNQWIDKVSENDEAYVDLPIQLAPSTIPPQSTIFYEFKIYTSNIPNAGTKASVYVVLTGLKGQKTSEVQLKGAFKQGCCEILYVDLEDVGEPLQSLHIRHNKEGINARWHLDRVEVRPMGSKLSDEEVYIFTCNRWLSDTATGGVTLNAAIGKRKLSSREEKNTYEIAVTTGEMSNFANTSGHVYLSLIDADGRREVRQLVARKGSVKPFQPGKSTYVKKSNADVEFMPVDSKVSIPSPASPPERHNVDMSEVNGEIPPIPSLEKLPPVPSESSVPSLSPDMPLPSPPPIGFNGSPRMPPLQQEGNNVTMEVPSRFHNPLPPLPPTKEEEEGNFSDFP</sequence>
<reference evidence="6" key="1">
    <citation type="submission" date="2017-02" db="UniProtKB">
        <authorList>
            <consortium name="WormBaseParasite"/>
        </authorList>
    </citation>
    <scope>IDENTIFICATION</scope>
</reference>
<feature type="region of interest" description="Disordered" evidence="2">
    <location>
        <begin position="311"/>
        <end position="415"/>
    </location>
</feature>
<protein>
    <submittedName>
        <fullName evidence="6">PLAT domain-containing protein</fullName>
    </submittedName>
</protein>
<accession>A0A0R3XA32</accession>
<dbReference type="Pfam" id="PF01477">
    <property type="entry name" value="PLAT"/>
    <property type="match status" value="2"/>
</dbReference>
<dbReference type="PANTHER" id="PTHR45901">
    <property type="entry name" value="PROTEIN CBG12474"/>
    <property type="match status" value="1"/>
</dbReference>
<feature type="domain" description="PLAT" evidence="3">
    <location>
        <begin position="1"/>
        <end position="96"/>
    </location>
</feature>
<dbReference type="SUPFAM" id="SSF49723">
    <property type="entry name" value="Lipase/lipooxygenase domain (PLAT/LH2 domain)"/>
    <property type="match status" value="3"/>
</dbReference>
<reference evidence="4 5" key="2">
    <citation type="submission" date="2018-11" db="EMBL/GenBank/DDBJ databases">
        <authorList>
            <consortium name="Pathogen Informatics"/>
        </authorList>
    </citation>
    <scope>NUCLEOTIDE SEQUENCE [LARGE SCALE GENOMIC DNA]</scope>
</reference>
<dbReference type="Gene3D" id="2.40.180.10">
    <property type="entry name" value="Catalase core domain"/>
    <property type="match status" value="1"/>
</dbReference>
<dbReference type="InterPro" id="IPR001024">
    <property type="entry name" value="PLAT/LH2_dom"/>
</dbReference>
<dbReference type="WBParaSite" id="TTAC_0001040901-mRNA-1">
    <property type="protein sequence ID" value="TTAC_0001040901-mRNA-1"/>
    <property type="gene ID" value="TTAC_0001040901"/>
</dbReference>
<dbReference type="PANTHER" id="PTHR45901:SF3">
    <property type="entry name" value="LIPOXYGENASE HOMOLOGY DOMAIN-CONTAINING PROTEIN 1"/>
    <property type="match status" value="1"/>
</dbReference>
<evidence type="ECO:0000313" key="4">
    <source>
        <dbReference type="EMBL" id="VDM35372.1"/>
    </source>
</evidence>
<organism evidence="6">
    <name type="scientific">Hydatigena taeniaeformis</name>
    <name type="common">Feline tapeworm</name>
    <name type="synonym">Taenia taeniaeformis</name>
    <dbReference type="NCBI Taxonomy" id="6205"/>
    <lineage>
        <taxon>Eukaryota</taxon>
        <taxon>Metazoa</taxon>
        <taxon>Spiralia</taxon>
        <taxon>Lophotrochozoa</taxon>
        <taxon>Platyhelminthes</taxon>
        <taxon>Cestoda</taxon>
        <taxon>Eucestoda</taxon>
        <taxon>Cyclophyllidea</taxon>
        <taxon>Taeniidae</taxon>
        <taxon>Hydatigera</taxon>
    </lineage>
</organism>
<dbReference type="PROSITE" id="PS50095">
    <property type="entry name" value="PLAT"/>
    <property type="match status" value="2"/>
</dbReference>
<dbReference type="Gene3D" id="2.60.60.20">
    <property type="entry name" value="PLAT/LH2 domain"/>
    <property type="match status" value="2"/>
</dbReference>
<name>A0A0R3XA32_HYDTA</name>
<proteinExistence type="predicted"/>
<feature type="compositionally biased region" description="Acidic residues" evidence="2">
    <location>
        <begin position="405"/>
        <end position="415"/>
    </location>
</feature>
<dbReference type="STRING" id="6205.A0A0R3XA32"/>
<dbReference type="InterPro" id="IPR036392">
    <property type="entry name" value="PLAT/LH2_dom_sf"/>
</dbReference>
<keyword evidence="5" id="KW-1185">Reference proteome</keyword>
<evidence type="ECO:0000313" key="6">
    <source>
        <dbReference type="WBParaSite" id="TTAC_0001040901-mRNA-1"/>
    </source>
</evidence>
<dbReference type="Proteomes" id="UP000274429">
    <property type="component" value="Unassembled WGS sequence"/>
</dbReference>
<feature type="compositionally biased region" description="Low complexity" evidence="2">
    <location>
        <begin position="339"/>
        <end position="358"/>
    </location>
</feature>
<evidence type="ECO:0000259" key="3">
    <source>
        <dbReference type="PROSITE" id="PS50095"/>
    </source>
</evidence>